<dbReference type="Proteomes" id="UP000494174">
    <property type="component" value="Unassembled WGS sequence"/>
</dbReference>
<evidence type="ECO:0000313" key="2">
    <source>
        <dbReference type="EMBL" id="VWB91287.1"/>
    </source>
</evidence>
<protein>
    <submittedName>
        <fullName evidence="2">Glyxoylase</fullName>
    </submittedName>
</protein>
<evidence type="ECO:0000313" key="3">
    <source>
        <dbReference type="Proteomes" id="UP000494174"/>
    </source>
</evidence>
<organism evidence="2 3">
    <name type="scientific">Burkholderia lata (strain ATCC 17760 / DSM 23089 / LMG 22485 / NCIMB 9086 / R18194 / 383)</name>
    <dbReference type="NCBI Taxonomy" id="482957"/>
    <lineage>
        <taxon>Bacteria</taxon>
        <taxon>Pseudomonadati</taxon>
        <taxon>Pseudomonadota</taxon>
        <taxon>Betaproteobacteria</taxon>
        <taxon>Burkholderiales</taxon>
        <taxon>Burkholderiaceae</taxon>
        <taxon>Burkholderia</taxon>
        <taxon>Burkholderia cepacia complex</taxon>
    </lineage>
</organism>
<dbReference type="PANTHER" id="PTHR34109:SF1">
    <property type="entry name" value="VOC DOMAIN-CONTAINING PROTEIN"/>
    <property type="match status" value="1"/>
</dbReference>
<proteinExistence type="predicted"/>
<accession>A0A6P2NF17</accession>
<dbReference type="Gene3D" id="3.30.720.120">
    <property type="match status" value="1"/>
</dbReference>
<dbReference type="PANTHER" id="PTHR34109">
    <property type="entry name" value="BNAUNNG04460D PROTEIN-RELATED"/>
    <property type="match status" value="1"/>
</dbReference>
<reference evidence="2 3" key="1">
    <citation type="submission" date="2019-09" db="EMBL/GenBank/DDBJ databases">
        <authorList>
            <person name="Depoorter E."/>
        </authorList>
    </citation>
    <scope>NUCLEOTIDE SEQUENCE [LARGE SCALE GENOMIC DNA]</scope>
    <source>
        <strain evidence="2">R-15945</strain>
    </source>
</reference>
<dbReference type="EMBL" id="CABVPU010000016">
    <property type="protein sequence ID" value="VWB91287.1"/>
    <property type="molecule type" value="Genomic_DNA"/>
</dbReference>
<dbReference type="InterPro" id="IPR037523">
    <property type="entry name" value="VOC_core"/>
</dbReference>
<dbReference type="RefSeq" id="WP_174970132.1">
    <property type="nucleotide sequence ID" value="NZ_CABVPS010000036.1"/>
</dbReference>
<feature type="domain" description="VOC" evidence="1">
    <location>
        <begin position="2"/>
        <end position="127"/>
    </location>
</feature>
<dbReference type="PROSITE" id="PS51819">
    <property type="entry name" value="VOC"/>
    <property type="match status" value="1"/>
</dbReference>
<dbReference type="CDD" id="cd07246">
    <property type="entry name" value="VOC_like"/>
    <property type="match status" value="1"/>
</dbReference>
<gene>
    <name evidence="2" type="ORF">BLA15945_04403</name>
</gene>
<dbReference type="SUPFAM" id="SSF54593">
    <property type="entry name" value="Glyoxalase/Bleomycin resistance protein/Dihydroxybiphenyl dioxygenase"/>
    <property type="match status" value="1"/>
</dbReference>
<dbReference type="InterPro" id="IPR029068">
    <property type="entry name" value="Glyas_Bleomycin-R_OHBP_Dase"/>
</dbReference>
<dbReference type="Gene3D" id="3.30.720.110">
    <property type="match status" value="1"/>
</dbReference>
<evidence type="ECO:0000259" key="1">
    <source>
        <dbReference type="PROSITE" id="PS51819"/>
    </source>
</evidence>
<sequence length="151" mass="16772">MAIHEVFPYLRAKHADEAIAFYTKAFGGQEKFRLVEPSGRIGHAELQLGPCTLMISDEFPEYDLLALDPDGKAPMLLHLLVDNADTTIAAAIAAGARLTHPIQDQFYGERSGQIRDPFGYDWMIGHTIEAVAPDEMQRRYTALLASDQQPT</sequence>
<dbReference type="AlphaFoldDB" id="A0A6P2NF17"/>
<dbReference type="InterPro" id="IPR004360">
    <property type="entry name" value="Glyas_Fos-R_dOase_dom"/>
</dbReference>
<dbReference type="Pfam" id="PF00903">
    <property type="entry name" value="Glyoxalase"/>
    <property type="match status" value="1"/>
</dbReference>
<name>A0A6P2NF17_BURL3</name>